<gene>
    <name evidence="2" type="ORF">DB88DRAFT_544264</name>
</gene>
<feature type="compositionally biased region" description="Low complexity" evidence="1">
    <location>
        <begin position="67"/>
        <end position="94"/>
    </location>
</feature>
<organism evidence="2 3">
    <name type="scientific">Papiliotrema laurentii</name>
    <name type="common">Cryptococcus laurentii</name>
    <dbReference type="NCBI Taxonomy" id="5418"/>
    <lineage>
        <taxon>Eukaryota</taxon>
        <taxon>Fungi</taxon>
        <taxon>Dikarya</taxon>
        <taxon>Basidiomycota</taxon>
        <taxon>Agaricomycotina</taxon>
        <taxon>Tremellomycetes</taxon>
        <taxon>Tremellales</taxon>
        <taxon>Rhynchogastremaceae</taxon>
        <taxon>Papiliotrema</taxon>
    </lineage>
</organism>
<dbReference type="Proteomes" id="UP001182556">
    <property type="component" value="Unassembled WGS sequence"/>
</dbReference>
<feature type="region of interest" description="Disordered" evidence="1">
    <location>
        <begin position="978"/>
        <end position="1027"/>
    </location>
</feature>
<reference evidence="2" key="1">
    <citation type="submission" date="2023-02" db="EMBL/GenBank/DDBJ databases">
        <title>Identification and recombinant expression of a fungal hydrolase from Papiliotrema laurentii that hydrolyzes apple cutin and clears colloidal polyester polyurethane.</title>
        <authorList>
            <consortium name="DOE Joint Genome Institute"/>
            <person name="Roman V.A."/>
            <person name="Bojanowski C."/>
            <person name="Crable B.R."/>
            <person name="Wagner D.N."/>
            <person name="Hung C.S."/>
            <person name="Nadeau L.J."/>
            <person name="Schratz L."/>
            <person name="Haridas S."/>
            <person name="Pangilinan J."/>
            <person name="Lipzen A."/>
            <person name="Na H."/>
            <person name="Yan M."/>
            <person name="Ng V."/>
            <person name="Grigoriev I.V."/>
            <person name="Spatafora J.W."/>
            <person name="Barlow D."/>
            <person name="Biffinger J."/>
            <person name="Kelley-Loughnane N."/>
            <person name="Varaljay V.A."/>
            <person name="Crookes-Goodson W.J."/>
        </authorList>
    </citation>
    <scope>NUCLEOTIDE SEQUENCE</scope>
    <source>
        <strain evidence="2">5307AH</strain>
    </source>
</reference>
<feature type="compositionally biased region" description="Polar residues" evidence="1">
    <location>
        <begin position="1242"/>
        <end position="1252"/>
    </location>
</feature>
<feature type="region of interest" description="Disordered" evidence="1">
    <location>
        <begin position="1463"/>
        <end position="1543"/>
    </location>
</feature>
<feature type="region of interest" description="Disordered" evidence="1">
    <location>
        <begin position="168"/>
        <end position="258"/>
    </location>
</feature>
<feature type="compositionally biased region" description="Polar residues" evidence="1">
    <location>
        <begin position="1008"/>
        <end position="1019"/>
    </location>
</feature>
<feature type="region of interest" description="Disordered" evidence="1">
    <location>
        <begin position="898"/>
        <end position="946"/>
    </location>
</feature>
<feature type="compositionally biased region" description="Basic and acidic residues" evidence="1">
    <location>
        <begin position="849"/>
        <end position="863"/>
    </location>
</feature>
<evidence type="ECO:0000313" key="2">
    <source>
        <dbReference type="EMBL" id="KAK1928002.1"/>
    </source>
</evidence>
<feature type="region of interest" description="Disordered" evidence="1">
    <location>
        <begin position="352"/>
        <end position="526"/>
    </location>
</feature>
<feature type="compositionally biased region" description="Basic and acidic residues" evidence="1">
    <location>
        <begin position="231"/>
        <end position="243"/>
    </location>
</feature>
<sequence length="1543" mass="170936">MDLAAHQASSCREGLNWSTRPLHATYLPAHADSESRRYTALTQSRRRSIASVHRSISGPNTPSMLEPRITIPIRPISSRHASSSSASKSPRHISNPSDPPLGACAPPLKRSLSSIPNVNAGSPPRKPSTKRKKKSARPHLPASDSGPITMTEPEEGMWVGGVWVDSQSKANQPRTGSEVTSHRQPASEEVRGTNNLSHRPIPRQSLVELSRTAETPRYGDTTQAESMPFDAPREERAEREDLQRPLGRSASRIYSDPPSYIRMSTSSLPFTRIPVDTAGGSTEDHSLLHAHNGELIGKQPAMEVRGEPDRDFASRLYSHDDVNHQAADTAFARLQNLPVHLDYAEGYRVGACGTPPEPPAAQPSRSQRGFRSASDPYDAASLYDPWPEQMNPNRLYPLNDASYRGAQDGREHFVDRPWAPTHPSGSFGGQAAAESMHHISQTNGRGWASDPVESHTSKYPMSMDTPSPSPSLPRMPDIVSGSPPPQLRITRPPQFLPQRQTTYSRRRPRQYTVARSARRELDSPLDDGVSYSYEFDRRKREGSTSLWPISDGGRNEILVPAPATQVWGWNDHGDLPLDESEALYDQVLREDALFSIEAYERRRRGHQLRHGERNGPFVNRFEIARQARERDLGDRFHLFDPASQDEERNAQWARERAREVMKPLRERFDVSAYATDDFPEPYPAPELRGRRQRLVMGRRSDGGIGIKRRWRYGSPSWGLMQREPPVYRLTMTGTSGTRENLEEYMNRLRHHSSPVAHAPAAASRSQLKRRRSTALVQAESIPPGTVRNITTIPFDQAAPLLRHREEEAKARMAVNSGLIRAAEKSMRQANLDRASKRKKGTAGGRFSGARHDRDIHSPLEWREVPSTPGVQKDAVESSALSTHPQPIVTIARKSQIPQLAFTSRDPDHLRVQPRADAESRCAQMSRAGDTARDTPGSTVVSAQDNGVSHDGSFLTGSHASGIALETYNPSSQQLIQDRRAAHRSALSFKERPNGESPKDCRTADSDTEVSQARTMTDSARQVGDYDEDSLRVGPNYVRERADRVRKDIEERARIEREEFLSRLARGASGRDVRSPLQESQNGRGGDWDPHPHKSPFATQVVMQTQLSQNIGGVASSGNVRNQEIDAEFERLQQRVPSVQASASSVRPRTRSQTRSASGAPPSQQTRESSLDRDLSNITASQAEVFAQKYLSDDRSNHLLPEGDVAVAQPVEGAGETAANSECPVVQARSSPHKSEESPLKATRTSSTANTNQADKRLPLQPLSLASTRGTGGVIIQEEGLITGTHPQTSEAGTAASKMSGVQMTKFLADLLQKLPMTKAAEPNSRRQSRRRGQEVQQPEGQRTSDPGEDRQARRLIPLADTNDCWDTDPGPETGGRDPRSDEQHREHEIISAYSPPEGPMTDIHPHPFPKLTVGQVFKTPGRGSRRPSHVPLAVKRDNTPPYIVLSDPQAKHLEPWYVHHRWQPSAQKNSPRSVSYQRPREVQGDPNGEKRPGAGLEDRQQGTGWSDQDKKTGLGGRAESGPPGLTDGSYFSRYIVDQGAPFG</sequence>
<feature type="region of interest" description="Disordered" evidence="1">
    <location>
        <begin position="1130"/>
        <end position="1172"/>
    </location>
</feature>
<feature type="region of interest" description="Disordered" evidence="1">
    <location>
        <begin position="1316"/>
        <end position="1386"/>
    </location>
</feature>
<feature type="region of interest" description="Disordered" evidence="1">
    <location>
        <begin position="34"/>
        <end position="153"/>
    </location>
</feature>
<feature type="region of interest" description="Disordered" evidence="1">
    <location>
        <begin position="825"/>
        <end position="881"/>
    </location>
</feature>
<keyword evidence="3" id="KW-1185">Reference proteome</keyword>
<feature type="compositionally biased region" description="Polar residues" evidence="1">
    <location>
        <begin position="935"/>
        <end position="946"/>
    </location>
</feature>
<comment type="caution">
    <text evidence="2">The sequence shown here is derived from an EMBL/GenBank/DDBJ whole genome shotgun (WGS) entry which is preliminary data.</text>
</comment>
<accession>A0AAD9FXV1</accession>
<feature type="compositionally biased region" description="Polar residues" evidence="1">
    <location>
        <begin position="1134"/>
        <end position="1167"/>
    </location>
</feature>
<feature type="compositionally biased region" description="Polar residues" evidence="1">
    <location>
        <begin position="168"/>
        <end position="184"/>
    </location>
</feature>
<evidence type="ECO:0000256" key="1">
    <source>
        <dbReference type="SAM" id="MobiDB-lite"/>
    </source>
</evidence>
<feature type="compositionally biased region" description="Polar residues" evidence="1">
    <location>
        <begin position="1464"/>
        <end position="1476"/>
    </location>
</feature>
<protein>
    <submittedName>
        <fullName evidence="2">Uncharacterized protein</fullName>
    </submittedName>
</protein>
<proteinExistence type="predicted"/>
<feature type="compositionally biased region" description="Polar residues" evidence="1">
    <location>
        <begin position="111"/>
        <end position="120"/>
    </location>
</feature>
<feature type="non-terminal residue" evidence="2">
    <location>
        <position position="1"/>
    </location>
</feature>
<feature type="compositionally biased region" description="Polar residues" evidence="1">
    <location>
        <begin position="1334"/>
        <end position="1344"/>
    </location>
</feature>
<dbReference type="EMBL" id="JAODAN010000001">
    <property type="protein sequence ID" value="KAK1928002.1"/>
    <property type="molecule type" value="Genomic_DNA"/>
</dbReference>
<feature type="region of interest" description="Disordered" evidence="1">
    <location>
        <begin position="1215"/>
        <end position="1256"/>
    </location>
</feature>
<feature type="compositionally biased region" description="Basic and acidic residues" evidence="1">
    <location>
        <begin position="1374"/>
        <end position="1386"/>
    </location>
</feature>
<feature type="compositionally biased region" description="Basic residues" evidence="1">
    <location>
        <begin position="127"/>
        <end position="137"/>
    </location>
</feature>
<feature type="region of interest" description="Disordered" evidence="1">
    <location>
        <begin position="1067"/>
        <end position="1094"/>
    </location>
</feature>
<name>A0AAD9FXV1_PAPLA</name>
<feature type="compositionally biased region" description="Basic and acidic residues" evidence="1">
    <location>
        <begin position="904"/>
        <end position="919"/>
    </location>
</feature>
<evidence type="ECO:0000313" key="3">
    <source>
        <dbReference type="Proteomes" id="UP001182556"/>
    </source>
</evidence>
<feature type="compositionally biased region" description="Basic and acidic residues" evidence="1">
    <location>
        <begin position="988"/>
        <end position="1004"/>
    </location>
</feature>
<feature type="compositionally biased region" description="Basic and acidic residues" evidence="1">
    <location>
        <begin position="1478"/>
        <end position="1500"/>
    </location>
</feature>